<keyword evidence="6 9" id="KW-0328">Glycosyltransferase</keyword>
<evidence type="ECO:0000313" key="12">
    <source>
        <dbReference type="EMBL" id="MFD0988424.1"/>
    </source>
</evidence>
<evidence type="ECO:0000256" key="9">
    <source>
        <dbReference type="PIRNR" id="PIRNR006250"/>
    </source>
</evidence>
<comment type="pathway">
    <text evidence="2">Cofactor biosynthesis; NAD(+) biosynthesis; nicotinate D-ribonucleotide from quinolinate: step 1/1.</text>
</comment>
<sequence length="290" mass="30660">MASNLSLPPPLVAQMVRLALAEDLGQAGDVTTDAIVPEGAAGHARIVAREDGVIAGLELAEAAFKALDPELHFNPIVTDGEAVSAGDGVADIHGKARAILTAERVALNFLGRLSGISTLTNLFVKRVDGTGATIIDTRKTTPGLRAIEKFAVLAGGGRNHRFGLFDAVLVKDNHIAEAGGIGPALKAIETHVGQDGRRSLRIEVEVDRLDQLEEALTQPIDAVLLDNMDVETLKEAVRMVRERAPKVQTEASGGVTLETVRGIAETGVDFISIGALTHSPKNLDLSLEWR</sequence>
<dbReference type="InterPro" id="IPR037128">
    <property type="entry name" value="Quinolinate_PRibosylTase_N_sf"/>
</dbReference>
<dbReference type="InterPro" id="IPR002638">
    <property type="entry name" value="Quinolinate_PRibosylTrfase_C"/>
</dbReference>
<dbReference type="Pfam" id="PF02749">
    <property type="entry name" value="QRPTase_N"/>
    <property type="match status" value="1"/>
</dbReference>
<evidence type="ECO:0000256" key="8">
    <source>
        <dbReference type="ARBA" id="ARBA00033102"/>
    </source>
</evidence>
<comment type="similarity">
    <text evidence="3 9">Belongs to the NadC/ModD family.</text>
</comment>
<dbReference type="EC" id="2.4.2.19" evidence="4"/>
<gene>
    <name evidence="12" type="primary">nadC</name>
    <name evidence="12" type="ORF">ACFQ2F_15095</name>
</gene>
<evidence type="ECO:0000256" key="5">
    <source>
        <dbReference type="ARBA" id="ARBA00022642"/>
    </source>
</evidence>
<dbReference type="PANTHER" id="PTHR32179">
    <property type="entry name" value="NICOTINATE-NUCLEOTIDE PYROPHOSPHORYLASE [CARBOXYLATING]"/>
    <property type="match status" value="1"/>
</dbReference>
<dbReference type="Gene3D" id="3.20.20.70">
    <property type="entry name" value="Aldolase class I"/>
    <property type="match status" value="1"/>
</dbReference>
<organism evidence="12 13">
    <name type="scientific">Methyloligella solikamskensis</name>
    <dbReference type="NCBI Taxonomy" id="1177756"/>
    <lineage>
        <taxon>Bacteria</taxon>
        <taxon>Pseudomonadati</taxon>
        <taxon>Pseudomonadota</taxon>
        <taxon>Alphaproteobacteria</taxon>
        <taxon>Hyphomicrobiales</taxon>
        <taxon>Hyphomicrobiaceae</taxon>
        <taxon>Methyloligella</taxon>
    </lineage>
</organism>
<dbReference type="PANTHER" id="PTHR32179:SF3">
    <property type="entry name" value="NICOTINATE-NUCLEOTIDE PYROPHOSPHORYLASE [CARBOXYLATING]"/>
    <property type="match status" value="1"/>
</dbReference>
<keyword evidence="13" id="KW-1185">Reference proteome</keyword>
<dbReference type="SUPFAM" id="SSF51690">
    <property type="entry name" value="Nicotinate/Quinolinate PRTase C-terminal domain-like"/>
    <property type="match status" value="1"/>
</dbReference>
<feature type="domain" description="Quinolinate phosphoribosyl transferase N-terminal" evidence="11">
    <location>
        <begin position="29"/>
        <end position="114"/>
    </location>
</feature>
<dbReference type="InterPro" id="IPR022412">
    <property type="entry name" value="Quinolinate_PRibosylTrfase_N"/>
</dbReference>
<evidence type="ECO:0000259" key="11">
    <source>
        <dbReference type="Pfam" id="PF02749"/>
    </source>
</evidence>
<dbReference type="RefSeq" id="WP_379091482.1">
    <property type="nucleotide sequence ID" value="NZ_JBHTJO010000002.1"/>
</dbReference>
<evidence type="ECO:0000256" key="3">
    <source>
        <dbReference type="ARBA" id="ARBA00009400"/>
    </source>
</evidence>
<name>A0ABW3JEB2_9HYPH</name>
<dbReference type="CDD" id="cd01572">
    <property type="entry name" value="QPRTase"/>
    <property type="match status" value="1"/>
</dbReference>
<evidence type="ECO:0000313" key="13">
    <source>
        <dbReference type="Proteomes" id="UP001597102"/>
    </source>
</evidence>
<dbReference type="InterPro" id="IPR027277">
    <property type="entry name" value="NadC/ModD"/>
</dbReference>
<evidence type="ECO:0000256" key="6">
    <source>
        <dbReference type="ARBA" id="ARBA00022676"/>
    </source>
</evidence>
<dbReference type="Proteomes" id="UP001597102">
    <property type="component" value="Unassembled WGS sequence"/>
</dbReference>
<protein>
    <recommendedName>
        <fullName evidence="4">nicotinate-nucleotide diphosphorylase (carboxylating)</fullName>
        <ecNumber evidence="4">2.4.2.19</ecNumber>
    </recommendedName>
    <alternativeName>
        <fullName evidence="8">Quinolinate phosphoribosyltransferase [decarboxylating]</fullName>
    </alternativeName>
</protein>
<dbReference type="SUPFAM" id="SSF54675">
    <property type="entry name" value="Nicotinate/Quinolinate PRTase N-terminal domain-like"/>
    <property type="match status" value="1"/>
</dbReference>
<evidence type="ECO:0000256" key="7">
    <source>
        <dbReference type="ARBA" id="ARBA00022679"/>
    </source>
</evidence>
<dbReference type="InterPro" id="IPR013785">
    <property type="entry name" value="Aldolase_TIM"/>
</dbReference>
<dbReference type="InterPro" id="IPR004393">
    <property type="entry name" value="NadC"/>
</dbReference>
<evidence type="ECO:0000256" key="1">
    <source>
        <dbReference type="ARBA" id="ARBA00003237"/>
    </source>
</evidence>
<accession>A0ABW3JEB2</accession>
<dbReference type="GO" id="GO:0004514">
    <property type="term" value="F:nicotinate-nucleotide diphosphorylase (carboxylating) activity"/>
    <property type="evidence" value="ECO:0007669"/>
    <property type="project" value="UniProtKB-EC"/>
</dbReference>
<dbReference type="Gene3D" id="3.90.1170.20">
    <property type="entry name" value="Quinolinate phosphoribosyl transferase, N-terminal domain"/>
    <property type="match status" value="1"/>
</dbReference>
<dbReference type="InterPro" id="IPR036068">
    <property type="entry name" value="Nicotinate_pribotase-like_C"/>
</dbReference>
<comment type="function">
    <text evidence="1">Involved in the catabolism of quinolinic acid (QA).</text>
</comment>
<dbReference type="EMBL" id="JBHTJO010000002">
    <property type="protein sequence ID" value="MFD0988424.1"/>
    <property type="molecule type" value="Genomic_DNA"/>
</dbReference>
<dbReference type="NCBIfam" id="TIGR00078">
    <property type="entry name" value="nadC"/>
    <property type="match status" value="1"/>
</dbReference>
<evidence type="ECO:0000259" key="10">
    <source>
        <dbReference type="Pfam" id="PF01729"/>
    </source>
</evidence>
<keyword evidence="5" id="KW-0662">Pyridine nucleotide biosynthesis</keyword>
<evidence type="ECO:0000256" key="2">
    <source>
        <dbReference type="ARBA" id="ARBA00004893"/>
    </source>
</evidence>
<reference evidence="13" key="1">
    <citation type="journal article" date="2019" name="Int. J. Syst. Evol. Microbiol.">
        <title>The Global Catalogue of Microorganisms (GCM) 10K type strain sequencing project: providing services to taxonomists for standard genome sequencing and annotation.</title>
        <authorList>
            <consortium name="The Broad Institute Genomics Platform"/>
            <consortium name="The Broad Institute Genome Sequencing Center for Infectious Disease"/>
            <person name="Wu L."/>
            <person name="Ma J."/>
        </authorList>
    </citation>
    <scope>NUCLEOTIDE SEQUENCE [LARGE SCALE GENOMIC DNA]</scope>
    <source>
        <strain evidence="13">CCUG 61697</strain>
    </source>
</reference>
<dbReference type="PIRSF" id="PIRSF006250">
    <property type="entry name" value="NadC_ModD"/>
    <property type="match status" value="1"/>
</dbReference>
<evidence type="ECO:0000256" key="4">
    <source>
        <dbReference type="ARBA" id="ARBA00011944"/>
    </source>
</evidence>
<comment type="caution">
    <text evidence="12">The sequence shown here is derived from an EMBL/GenBank/DDBJ whole genome shotgun (WGS) entry which is preliminary data.</text>
</comment>
<keyword evidence="7 9" id="KW-0808">Transferase</keyword>
<dbReference type="Pfam" id="PF01729">
    <property type="entry name" value="QRPTase_C"/>
    <property type="match status" value="1"/>
</dbReference>
<feature type="domain" description="Quinolinate phosphoribosyl transferase C-terminal" evidence="10">
    <location>
        <begin position="116"/>
        <end position="288"/>
    </location>
</feature>
<proteinExistence type="inferred from homology"/>